<keyword evidence="2" id="KW-1185">Reference proteome</keyword>
<reference evidence="1 2" key="1">
    <citation type="submission" date="2016-04" db="EMBL/GenBank/DDBJ databases">
        <title>A degradative enzymes factory behind the ericoid mycorrhizal symbiosis.</title>
        <authorList>
            <consortium name="DOE Joint Genome Institute"/>
            <person name="Martino E."/>
            <person name="Morin E."/>
            <person name="Grelet G."/>
            <person name="Kuo A."/>
            <person name="Kohler A."/>
            <person name="Daghino S."/>
            <person name="Barry K."/>
            <person name="Choi C."/>
            <person name="Cichocki N."/>
            <person name="Clum A."/>
            <person name="Copeland A."/>
            <person name="Hainaut M."/>
            <person name="Haridas S."/>
            <person name="Labutti K."/>
            <person name="Lindquist E."/>
            <person name="Lipzen A."/>
            <person name="Khouja H.-R."/>
            <person name="Murat C."/>
            <person name="Ohm R."/>
            <person name="Olson A."/>
            <person name="Spatafora J."/>
            <person name="Veneault-Fourrey C."/>
            <person name="Henrissat B."/>
            <person name="Grigoriev I."/>
            <person name="Martin F."/>
            <person name="Perotto S."/>
        </authorList>
    </citation>
    <scope>NUCLEOTIDE SEQUENCE [LARGE SCALE GENOMIC DNA]</scope>
    <source>
        <strain evidence="1 2">E</strain>
    </source>
</reference>
<gene>
    <name evidence="1" type="ORF">K444DRAFT_668858</name>
</gene>
<dbReference type="OrthoDB" id="10344223at2759"/>
<accession>A0A2J6SNR3</accession>
<dbReference type="EMBL" id="KZ613905">
    <property type="protein sequence ID" value="PMD52388.1"/>
    <property type="molecule type" value="Genomic_DNA"/>
</dbReference>
<dbReference type="AlphaFoldDB" id="A0A2J6SNR3"/>
<proteinExistence type="predicted"/>
<organism evidence="1 2">
    <name type="scientific">Hyaloscypha bicolor E</name>
    <dbReference type="NCBI Taxonomy" id="1095630"/>
    <lineage>
        <taxon>Eukaryota</taxon>
        <taxon>Fungi</taxon>
        <taxon>Dikarya</taxon>
        <taxon>Ascomycota</taxon>
        <taxon>Pezizomycotina</taxon>
        <taxon>Leotiomycetes</taxon>
        <taxon>Helotiales</taxon>
        <taxon>Hyaloscyphaceae</taxon>
        <taxon>Hyaloscypha</taxon>
        <taxon>Hyaloscypha bicolor</taxon>
    </lineage>
</organism>
<dbReference type="Proteomes" id="UP000235371">
    <property type="component" value="Unassembled WGS sequence"/>
</dbReference>
<dbReference type="RefSeq" id="XP_024729292.1">
    <property type="nucleotide sequence ID" value="XM_024887464.1"/>
</dbReference>
<sequence length="103" mass="11301">MTPINNANNFALPAYQREQLDALSNIAVNGSVESENYSIEFPEPAVTSELQSQRLNGFLASDPPYSRQNQSVAAAIRSMTQTLQAFDIAFEIPAPTTPRRTTP</sequence>
<evidence type="ECO:0000313" key="2">
    <source>
        <dbReference type="Proteomes" id="UP000235371"/>
    </source>
</evidence>
<name>A0A2J6SNR3_9HELO</name>
<dbReference type="InParanoid" id="A0A2J6SNR3"/>
<protein>
    <submittedName>
        <fullName evidence="1">Uncharacterized protein</fullName>
    </submittedName>
</protein>
<evidence type="ECO:0000313" key="1">
    <source>
        <dbReference type="EMBL" id="PMD52388.1"/>
    </source>
</evidence>
<dbReference type="GeneID" id="36595540"/>